<sequence>MMKRKHFLIAALSVMAGLLGTSCSDNIDDNTLPATMEAIASGGNRFTGEGGTLEILIYSDVEYDVKCDADWISRIISRSTPVNNLERFDIRPYPIAADMTPRTADITISYPGTEQIVYTIEQTPIDIFRFNIENVSATYIPSAGGTLTITINTNLDYSVNTSDQSWISLMPNGPYHMPAFTIAENKDTEARSGKIIFSTAELGETTVEFTQAPFIIDKGISTPDQLMDFAAAVNSGSTLEPWLNDDQEVVLLADIDMTGRQWTPAGNLRGSTITNGATTLGNDGHAFCGIFNGNGHTIRNLTMSTDSEQCYGLFGVLSSATVKNLVIDTSCTMQIVNEGMGTRSAYGFIAGLAFQSTIYNVTVEGTVLESVINKGARKAMGTIAGIAGYAYSSTISDCRFSGIIRQVKSDMYDNSLGSGVAGIIGFSRATSSQPLVIENCVNSGYIYAEANRVAGILGSTSGNFTLRNCENSGIVHAGAAEAAKAGWSAGLRVGGILGFSSNTKASNKCLIESCTNSGTVVCDADAKTQTGGILGLVRNLTLNDVSNTGCVIANSGSIAGLICGQLQCADKPTVISANVSGRFAHSYTGSENGINPQNPVEITADNYFIYAAGNITGSNSGIWDTSNVKFR</sequence>
<accession>A0A1Z2XHG4</accession>
<dbReference type="GeneID" id="65537220"/>
<dbReference type="CDD" id="cd14948">
    <property type="entry name" value="BACON"/>
    <property type="match status" value="1"/>
</dbReference>
<reference evidence="4" key="1">
    <citation type="submission" date="2016-04" db="EMBL/GenBank/DDBJ databases">
        <title>Complete Genome Sequences of Twelve Strains of a Stable Defined Moderately Diverse Mouse Microbiota 2 (sDMDMm2).</title>
        <authorList>
            <person name="Uchimura Y."/>
            <person name="Wyss M."/>
            <person name="Brugiroux S."/>
            <person name="Limenitakis J.P."/>
            <person name="Stecher B."/>
            <person name="McCoy K.D."/>
            <person name="Macpherson A.J."/>
        </authorList>
    </citation>
    <scope>NUCLEOTIDE SEQUENCE [LARGE SCALE GENOMIC DNA]</scope>
    <source>
        <strain evidence="4">YL27</strain>
    </source>
</reference>
<dbReference type="AlphaFoldDB" id="A0A1B1SB64"/>
<dbReference type="STRING" id="1796646.A4V02_10100"/>
<dbReference type="KEGG" id="pary:A4V02_10100"/>
<dbReference type="InterPro" id="IPR013783">
    <property type="entry name" value="Ig-like_fold"/>
</dbReference>
<dbReference type="InterPro" id="IPR024361">
    <property type="entry name" value="BACON"/>
</dbReference>
<proteinExistence type="predicted"/>
<dbReference type="Pfam" id="PF13004">
    <property type="entry name" value="BACON"/>
    <property type="match status" value="1"/>
</dbReference>
<keyword evidence="1" id="KW-0732">Signal</keyword>
<name>A0A1B1SB64_9BACT</name>
<accession>A0A1B1SB64</accession>
<feature type="domain" description="BACON" evidence="2">
    <location>
        <begin position="158"/>
        <end position="211"/>
    </location>
</feature>
<dbReference type="OrthoDB" id="1022507at2"/>
<protein>
    <recommendedName>
        <fullName evidence="2">BACON domain-containing protein</fullName>
    </recommendedName>
</protein>
<evidence type="ECO:0000256" key="1">
    <source>
        <dbReference type="SAM" id="SignalP"/>
    </source>
</evidence>
<dbReference type="PROSITE" id="PS51257">
    <property type="entry name" value="PROKAR_LIPOPROTEIN"/>
    <property type="match status" value="1"/>
</dbReference>
<dbReference type="RefSeq" id="WP_068961321.1">
    <property type="nucleotide sequence ID" value="NZ_CP015402.2"/>
</dbReference>
<organism evidence="3 4">
    <name type="scientific">Muribaculum intestinale</name>
    <dbReference type="NCBI Taxonomy" id="1796646"/>
    <lineage>
        <taxon>Bacteria</taxon>
        <taxon>Pseudomonadati</taxon>
        <taxon>Bacteroidota</taxon>
        <taxon>Bacteroidia</taxon>
        <taxon>Bacteroidales</taxon>
        <taxon>Muribaculaceae</taxon>
        <taxon>Muribaculum</taxon>
    </lineage>
</organism>
<dbReference type="Proteomes" id="UP000186351">
    <property type="component" value="Chromosome"/>
</dbReference>
<gene>
    <name evidence="3" type="ORF">A4V02_10100</name>
</gene>
<dbReference type="Gene3D" id="2.60.40.10">
    <property type="entry name" value="Immunoglobulins"/>
    <property type="match status" value="1"/>
</dbReference>
<feature type="chain" id="PRO_5008529388" description="BACON domain-containing protein" evidence="1">
    <location>
        <begin position="28"/>
        <end position="631"/>
    </location>
</feature>
<evidence type="ECO:0000259" key="2">
    <source>
        <dbReference type="Pfam" id="PF13004"/>
    </source>
</evidence>
<evidence type="ECO:0000313" key="3">
    <source>
        <dbReference type="EMBL" id="ANU64030.1"/>
    </source>
</evidence>
<dbReference type="EMBL" id="CP015402">
    <property type="protein sequence ID" value="ANU64030.1"/>
    <property type="molecule type" value="Genomic_DNA"/>
</dbReference>
<evidence type="ECO:0000313" key="4">
    <source>
        <dbReference type="Proteomes" id="UP000186351"/>
    </source>
</evidence>
<feature type="signal peptide" evidence="1">
    <location>
        <begin position="1"/>
        <end position="27"/>
    </location>
</feature>
<dbReference type="Gene3D" id="2.160.20.110">
    <property type="match status" value="1"/>
</dbReference>
<keyword evidence="4" id="KW-1185">Reference proteome</keyword>